<gene>
    <name evidence="1" type="ORF">WFZ85_10600</name>
</gene>
<organism evidence="1 2">
    <name type="scientific">Flavobacterium aureirubrum</name>
    <dbReference type="NCBI Taxonomy" id="3133147"/>
    <lineage>
        <taxon>Bacteria</taxon>
        <taxon>Pseudomonadati</taxon>
        <taxon>Bacteroidota</taxon>
        <taxon>Flavobacteriia</taxon>
        <taxon>Flavobacteriales</taxon>
        <taxon>Flavobacteriaceae</taxon>
        <taxon>Flavobacterium</taxon>
    </lineage>
</organism>
<reference evidence="1 2" key="1">
    <citation type="submission" date="2024-03" db="EMBL/GenBank/DDBJ databases">
        <title>Two novel species of the genus Flavobacterium exhibiting potentially degradation of complex polysaccharides.</title>
        <authorList>
            <person name="Lian X."/>
        </authorList>
    </citation>
    <scope>NUCLEOTIDE SEQUENCE [LARGE SCALE GENOMIC DNA]</scope>
    <source>
        <strain evidence="2">j3</strain>
    </source>
</reference>
<dbReference type="PROSITE" id="PS51257">
    <property type="entry name" value="PROKAR_LIPOPROTEIN"/>
    <property type="match status" value="1"/>
</dbReference>
<evidence type="ECO:0000313" key="2">
    <source>
        <dbReference type="Proteomes" id="UP001460072"/>
    </source>
</evidence>
<dbReference type="EMBL" id="JBCGDO010000014">
    <property type="protein sequence ID" value="MEM0543071.1"/>
    <property type="molecule type" value="Genomic_DNA"/>
</dbReference>
<protein>
    <recommendedName>
        <fullName evidence="3">Lipoprotein</fullName>
    </recommendedName>
</protein>
<proteinExistence type="predicted"/>
<keyword evidence="2" id="KW-1185">Reference proteome</keyword>
<evidence type="ECO:0008006" key="3">
    <source>
        <dbReference type="Google" id="ProtNLM"/>
    </source>
</evidence>
<name>A0ABU9N6K2_9FLAO</name>
<comment type="caution">
    <text evidence="1">The sequence shown here is derived from an EMBL/GenBank/DDBJ whole genome shotgun (WGS) entry which is preliminary data.</text>
</comment>
<dbReference type="RefSeq" id="WP_342696273.1">
    <property type="nucleotide sequence ID" value="NZ_JBCGDO010000014.1"/>
</dbReference>
<accession>A0ABU9N6K2</accession>
<evidence type="ECO:0000313" key="1">
    <source>
        <dbReference type="EMBL" id="MEM0543071.1"/>
    </source>
</evidence>
<dbReference type="Proteomes" id="UP001460072">
    <property type="component" value="Unassembled WGS sequence"/>
</dbReference>
<sequence length="139" mass="16205">MKGNIIIIISFIILGCKSAEEQRLQDVSMIEVIANPKRFHKKHIQVQGYFTNETKGTAIYFSKSDFQNMIYKNAIFIYISNEDMKRYNLPPSQGYVTLIGIYNKDKKGTYNFYSGGFDKILNIERMYKKDGVNDEYNPE</sequence>